<keyword evidence="2 5" id="KW-0238">DNA-binding</keyword>
<feature type="compositionally biased region" description="Basic residues" evidence="7">
    <location>
        <begin position="581"/>
        <end position="590"/>
    </location>
</feature>
<dbReference type="InterPro" id="IPR001356">
    <property type="entry name" value="HD"/>
</dbReference>
<feature type="compositionally biased region" description="Acidic residues" evidence="7">
    <location>
        <begin position="101"/>
        <end position="121"/>
    </location>
</feature>
<feature type="compositionally biased region" description="Polar residues" evidence="7">
    <location>
        <begin position="51"/>
        <end position="72"/>
    </location>
</feature>
<dbReference type="GO" id="GO:0000981">
    <property type="term" value="F:DNA-binding transcription factor activity, RNA polymerase II-specific"/>
    <property type="evidence" value="ECO:0007669"/>
    <property type="project" value="TreeGrafter"/>
</dbReference>
<dbReference type="Proteomes" id="UP001056384">
    <property type="component" value="Chromosome 7"/>
</dbReference>
<feature type="DNA-binding region" description="Homeobox" evidence="5">
    <location>
        <begin position="136"/>
        <end position="196"/>
    </location>
</feature>
<name>A0A9Q9AUS3_9PEZI</name>
<feature type="compositionally biased region" description="Basic residues" evidence="7">
    <location>
        <begin position="515"/>
        <end position="528"/>
    </location>
</feature>
<dbReference type="InterPro" id="IPR009057">
    <property type="entry name" value="Homeodomain-like_sf"/>
</dbReference>
<dbReference type="GO" id="GO:0000977">
    <property type="term" value="F:RNA polymerase II transcription regulatory region sequence-specific DNA binding"/>
    <property type="evidence" value="ECO:0007669"/>
    <property type="project" value="TreeGrafter"/>
</dbReference>
<reference evidence="9" key="1">
    <citation type="submission" date="2022-06" db="EMBL/GenBank/DDBJ databases">
        <title>Complete genome sequences of two strains of the flax pathogen Septoria linicola.</title>
        <authorList>
            <person name="Lapalu N."/>
            <person name="Simon A."/>
            <person name="Demenou B."/>
            <person name="Paumier D."/>
            <person name="Guillot M.-P."/>
            <person name="Gout L."/>
            <person name="Valade R."/>
        </authorList>
    </citation>
    <scope>NUCLEOTIDE SEQUENCE</scope>
    <source>
        <strain evidence="9">SE15195</strain>
    </source>
</reference>
<keyword evidence="10" id="KW-1185">Reference proteome</keyword>
<evidence type="ECO:0000313" key="9">
    <source>
        <dbReference type="EMBL" id="USW55520.1"/>
    </source>
</evidence>
<comment type="subcellular location">
    <subcellularLocation>
        <location evidence="1 5 6">Nucleus</location>
    </subcellularLocation>
</comment>
<dbReference type="Pfam" id="PF00046">
    <property type="entry name" value="Homeodomain"/>
    <property type="match status" value="1"/>
</dbReference>
<sequence>MLQERFKVPLSPPNSPRMSDAVTKSNDYRYQQAPQRFDHDRDLREAGHGQLTASTEYAQRQYSSGQRPSNVSHAPYDASAESSPRDRLTPRSPASMSRDQLDDDDDLVEFGGDDQDEDDDSEKPALTPQELRAQKRKMKRFRLTHNQTRFLMSEFARQAHPDAAHRERLAREIPGLSARQVQVWFQNRRAKLKRLTNDDRERMLRSRALPADFDTTQALHSPFGAQASSMGASVSTLGAYGYGDSSGVRPLTLDTLRRVPDYEHYNHQYSSPTGVSPALSAFGFTPPQSASDHLSPGSVASSMSPYVLQHSGPYDRRPPTGLPTVSHLSYPAQQQQLHRMPLHERLGRNMGEPTGSPLRSSVSYANLTSASAQPRHIPERAASFSDHTYPQQRPHIPNTSSPSGSSPGPHGLGFSYSQLPNYQQRDQQNQVPMTGTYQSTEQEQFRRHLPPSYAQYPLANFAAQPSQYSGYAPPYSTENYQNSYAQHGQVTEPVSQPSQQQQGYQAAGGAPQTPRPRKPWVPKPRAKKAAKDRIPGPADQSTVVEQDASNKEDVSLPQPSSPHEESTGVRSKPPLKESRAKKPRAQKGAKKSLSTPGLGARSKVVKFKAVDHQLFLMAPLEEDEYEQTKTIPERLDMPVSPLQRRTKRKRVIDELVQFMTGKRLPKGIYPYPTVSACCGDAAALSAQIDVAAAQRHAKHE</sequence>
<dbReference type="GO" id="GO:0005634">
    <property type="term" value="C:nucleus"/>
    <property type="evidence" value="ECO:0007669"/>
    <property type="project" value="UniProtKB-SubCell"/>
</dbReference>
<evidence type="ECO:0000256" key="6">
    <source>
        <dbReference type="RuleBase" id="RU000682"/>
    </source>
</evidence>
<dbReference type="PANTHER" id="PTHR24208">
    <property type="entry name" value="LIM/HOMEOBOX PROTEIN LHX"/>
    <property type="match status" value="1"/>
</dbReference>
<dbReference type="AlphaFoldDB" id="A0A9Q9AUS3"/>
<dbReference type="SUPFAM" id="SSF46689">
    <property type="entry name" value="Homeodomain-like"/>
    <property type="match status" value="1"/>
</dbReference>
<dbReference type="Gene3D" id="1.10.10.60">
    <property type="entry name" value="Homeodomain-like"/>
    <property type="match status" value="1"/>
</dbReference>
<feature type="compositionally biased region" description="Polar residues" evidence="7">
    <location>
        <begin position="22"/>
        <end position="34"/>
    </location>
</feature>
<accession>A0A9Q9AUS3</accession>
<protein>
    <submittedName>
        <fullName evidence="9">Homeobox domain-containing protein</fullName>
    </submittedName>
</protein>
<feature type="compositionally biased region" description="Low complexity" evidence="7">
    <location>
        <begin position="397"/>
        <end position="415"/>
    </location>
</feature>
<feature type="compositionally biased region" description="Low complexity" evidence="7">
    <location>
        <begin position="496"/>
        <end position="512"/>
    </location>
</feature>
<evidence type="ECO:0000256" key="1">
    <source>
        <dbReference type="ARBA" id="ARBA00004123"/>
    </source>
</evidence>
<dbReference type="SMART" id="SM00389">
    <property type="entry name" value="HOX"/>
    <property type="match status" value="1"/>
</dbReference>
<dbReference type="PANTHER" id="PTHR24208:SF166">
    <property type="entry name" value="LIM HOMEOBOX TRANSCRIPTION FACTOR 1 ALPHA, ISOFORM B"/>
    <property type="match status" value="1"/>
</dbReference>
<evidence type="ECO:0000256" key="4">
    <source>
        <dbReference type="ARBA" id="ARBA00023242"/>
    </source>
</evidence>
<evidence type="ECO:0000256" key="5">
    <source>
        <dbReference type="PROSITE-ProRule" id="PRU00108"/>
    </source>
</evidence>
<feature type="domain" description="Homeobox" evidence="8">
    <location>
        <begin position="134"/>
        <end position="195"/>
    </location>
</feature>
<feature type="region of interest" description="Disordered" evidence="7">
    <location>
        <begin position="1"/>
        <end position="138"/>
    </location>
</feature>
<dbReference type="PROSITE" id="PS50071">
    <property type="entry name" value="HOMEOBOX_2"/>
    <property type="match status" value="1"/>
</dbReference>
<organism evidence="9 10">
    <name type="scientific">Septoria linicola</name>
    <dbReference type="NCBI Taxonomy" id="215465"/>
    <lineage>
        <taxon>Eukaryota</taxon>
        <taxon>Fungi</taxon>
        <taxon>Dikarya</taxon>
        <taxon>Ascomycota</taxon>
        <taxon>Pezizomycotina</taxon>
        <taxon>Dothideomycetes</taxon>
        <taxon>Dothideomycetidae</taxon>
        <taxon>Mycosphaerellales</taxon>
        <taxon>Mycosphaerellaceae</taxon>
        <taxon>Septoria</taxon>
    </lineage>
</organism>
<keyword evidence="4 5" id="KW-0539">Nucleus</keyword>
<dbReference type="EMBL" id="CP099424">
    <property type="protein sequence ID" value="USW55520.1"/>
    <property type="molecule type" value="Genomic_DNA"/>
</dbReference>
<dbReference type="InterPro" id="IPR050453">
    <property type="entry name" value="LIM_Homeobox_TF"/>
</dbReference>
<evidence type="ECO:0000259" key="8">
    <source>
        <dbReference type="PROSITE" id="PS50071"/>
    </source>
</evidence>
<feature type="region of interest" description="Disordered" evidence="7">
    <location>
        <begin position="488"/>
        <end position="598"/>
    </location>
</feature>
<evidence type="ECO:0000256" key="3">
    <source>
        <dbReference type="ARBA" id="ARBA00023155"/>
    </source>
</evidence>
<keyword evidence="3 5" id="KW-0371">Homeobox</keyword>
<evidence type="ECO:0000313" key="10">
    <source>
        <dbReference type="Proteomes" id="UP001056384"/>
    </source>
</evidence>
<evidence type="ECO:0000256" key="2">
    <source>
        <dbReference type="ARBA" id="ARBA00023125"/>
    </source>
</evidence>
<feature type="compositionally biased region" description="Basic and acidic residues" evidence="7">
    <location>
        <begin position="36"/>
        <end position="47"/>
    </location>
</feature>
<evidence type="ECO:0000256" key="7">
    <source>
        <dbReference type="SAM" id="MobiDB-lite"/>
    </source>
</evidence>
<gene>
    <name evidence="9" type="ORF">Slin15195_G088390</name>
</gene>
<feature type="region of interest" description="Disordered" evidence="7">
    <location>
        <begin position="385"/>
        <end position="417"/>
    </location>
</feature>
<proteinExistence type="predicted"/>
<dbReference type="CDD" id="cd00086">
    <property type="entry name" value="homeodomain"/>
    <property type="match status" value="1"/>
</dbReference>